<organism evidence="1 2">
    <name type="scientific">Gimesia alba</name>
    <dbReference type="NCBI Taxonomy" id="2527973"/>
    <lineage>
        <taxon>Bacteria</taxon>
        <taxon>Pseudomonadati</taxon>
        <taxon>Planctomycetota</taxon>
        <taxon>Planctomycetia</taxon>
        <taxon>Planctomycetales</taxon>
        <taxon>Planctomycetaceae</taxon>
        <taxon>Gimesia</taxon>
    </lineage>
</organism>
<evidence type="ECO:0000313" key="2">
    <source>
        <dbReference type="Proteomes" id="UP000317171"/>
    </source>
</evidence>
<dbReference type="AlphaFoldDB" id="A0A517RN26"/>
<evidence type="ECO:0000313" key="1">
    <source>
        <dbReference type="EMBL" id="QDT45278.1"/>
    </source>
</evidence>
<dbReference type="EMBL" id="CP036269">
    <property type="protein sequence ID" value="QDT45278.1"/>
    <property type="molecule type" value="Genomic_DNA"/>
</dbReference>
<accession>A0A517RN26</accession>
<sequence length="196" mass="22743">MVLIESSRQVSILYKVSGMQRTIQFDLLWHHVKQRSPCKTHYFHGFDHWMRVLRNGRVLALHTGADPVIVELFALFHDSCRWSDGYDTGHGARGAALAKELHGDLFELDDDNFERLHYACTWHQEQDFCDDPTIGTCWDADRLDLVRVGILPDPRLLNTEFAKQLAGELNLEEELSRHYENLFRDNKTSLKSASHH</sequence>
<proteinExistence type="predicted"/>
<dbReference type="SUPFAM" id="SSF109604">
    <property type="entry name" value="HD-domain/PDEase-like"/>
    <property type="match status" value="1"/>
</dbReference>
<reference evidence="1 2" key="1">
    <citation type="submission" date="2019-02" db="EMBL/GenBank/DDBJ databases">
        <title>Deep-cultivation of Planctomycetes and their phenomic and genomic characterization uncovers novel biology.</title>
        <authorList>
            <person name="Wiegand S."/>
            <person name="Jogler M."/>
            <person name="Boedeker C."/>
            <person name="Pinto D."/>
            <person name="Vollmers J."/>
            <person name="Rivas-Marin E."/>
            <person name="Kohn T."/>
            <person name="Peeters S.H."/>
            <person name="Heuer A."/>
            <person name="Rast P."/>
            <person name="Oberbeckmann S."/>
            <person name="Bunk B."/>
            <person name="Jeske O."/>
            <person name="Meyerdierks A."/>
            <person name="Storesund J.E."/>
            <person name="Kallscheuer N."/>
            <person name="Luecker S."/>
            <person name="Lage O.M."/>
            <person name="Pohl T."/>
            <person name="Merkel B.J."/>
            <person name="Hornburger P."/>
            <person name="Mueller R.-W."/>
            <person name="Bruemmer F."/>
            <person name="Labrenz M."/>
            <person name="Spormann A.M."/>
            <person name="Op den Camp H."/>
            <person name="Overmann J."/>
            <person name="Amann R."/>
            <person name="Jetten M.S.M."/>
            <person name="Mascher T."/>
            <person name="Medema M.H."/>
            <person name="Devos D.P."/>
            <person name="Kaster A.-K."/>
            <person name="Ovreas L."/>
            <person name="Rohde M."/>
            <person name="Galperin M.Y."/>
            <person name="Jogler C."/>
        </authorList>
    </citation>
    <scope>NUCLEOTIDE SEQUENCE [LARGE SCALE GENOMIC DNA]</scope>
    <source>
        <strain evidence="1 2">Pan241w</strain>
    </source>
</reference>
<dbReference type="KEGG" id="gaz:Pan241w_53980"/>
<protein>
    <recommendedName>
        <fullName evidence="3">HD domain-containing protein</fullName>
    </recommendedName>
</protein>
<evidence type="ECO:0008006" key="3">
    <source>
        <dbReference type="Google" id="ProtNLM"/>
    </source>
</evidence>
<keyword evidence="2" id="KW-1185">Reference proteome</keyword>
<dbReference type="Gene3D" id="1.10.3210.10">
    <property type="entry name" value="Hypothetical protein af1432"/>
    <property type="match status" value="1"/>
</dbReference>
<gene>
    <name evidence="1" type="ORF">Pan241w_53980</name>
</gene>
<name>A0A517RN26_9PLAN</name>
<dbReference type="Proteomes" id="UP000317171">
    <property type="component" value="Chromosome"/>
</dbReference>